<keyword evidence="12" id="KW-0547">Nucleotide-binding</keyword>
<dbReference type="GO" id="GO:0005524">
    <property type="term" value="F:ATP binding"/>
    <property type="evidence" value="ECO:0007669"/>
    <property type="project" value="UniProtKB-KW"/>
</dbReference>
<evidence type="ECO:0000256" key="16">
    <source>
        <dbReference type="ARBA" id="ARBA00029570"/>
    </source>
</evidence>
<dbReference type="EC" id="2.7.1.156" evidence="8"/>
<organism evidence="18 19">
    <name type="scientific">Thermosulfidibacter takaii (strain DSM 17441 / JCM 13301 / NBRC 103674 / ABI70S6)</name>
    <dbReference type="NCBI Taxonomy" id="1298851"/>
    <lineage>
        <taxon>Bacteria</taxon>
        <taxon>Pseudomonadati</taxon>
        <taxon>Thermosulfidibacterota</taxon>
        <taxon>Thermosulfidibacteria</taxon>
        <taxon>Thermosulfidibacterales</taxon>
        <taxon>Thermosulfidibacteraceae</taxon>
    </lineage>
</organism>
<dbReference type="SUPFAM" id="SSF52540">
    <property type="entry name" value="P-loop containing nucleoside triphosphate hydrolases"/>
    <property type="match status" value="1"/>
</dbReference>
<dbReference type="UniPathway" id="UPA00148">
    <property type="reaction ID" value="UER00236"/>
</dbReference>
<dbReference type="OrthoDB" id="9799422at2"/>
<dbReference type="EC" id="2.7.7.62" evidence="9"/>
<gene>
    <name evidence="18" type="primary">cobP</name>
    <name evidence="18" type="ORF">TST_0937</name>
</gene>
<comment type="pathway">
    <text evidence="6">Cofactor biosynthesis; adenosylcobalamin biosynthesis; adenosylcobalamin from cob(II)yrinate a,c-diamide: step 5/7.</text>
</comment>
<dbReference type="GO" id="GO:0008820">
    <property type="term" value="F:cobinamide phosphate guanylyltransferase activity"/>
    <property type="evidence" value="ECO:0007669"/>
    <property type="project" value="UniProtKB-EC"/>
</dbReference>
<dbReference type="GO" id="GO:0009236">
    <property type="term" value="P:cobalamin biosynthetic process"/>
    <property type="evidence" value="ECO:0007669"/>
    <property type="project" value="UniProtKB-UniPathway"/>
</dbReference>
<evidence type="ECO:0000256" key="17">
    <source>
        <dbReference type="ARBA" id="ARBA00030571"/>
    </source>
</evidence>
<evidence type="ECO:0000256" key="1">
    <source>
        <dbReference type="ARBA" id="ARBA00000312"/>
    </source>
</evidence>
<accession>A0A0S3QTT4</accession>
<comment type="function">
    <text evidence="4">Catalyzes ATP-dependent phosphorylation of adenosylcobinamide and addition of GMP to adenosylcobinamide phosphate.</text>
</comment>
<protein>
    <recommendedName>
        <fullName evidence="16">Adenosylcobinamide kinase</fullName>
        <ecNumber evidence="8">2.7.1.156</ecNumber>
        <ecNumber evidence="9">2.7.7.62</ecNumber>
    </recommendedName>
    <alternativeName>
        <fullName evidence="17">Adenosylcobinamide-phosphate guanylyltransferase</fullName>
    </alternativeName>
</protein>
<keyword evidence="11 18" id="KW-0808">Transferase</keyword>
<dbReference type="PANTHER" id="PTHR34848:SF1">
    <property type="entry name" value="BIFUNCTIONAL ADENOSYLCOBALAMIN BIOSYNTHESIS PROTEIN COBU"/>
    <property type="match status" value="1"/>
</dbReference>
<keyword evidence="18" id="KW-0548">Nucleotidyltransferase</keyword>
<dbReference type="Proteomes" id="UP000063234">
    <property type="component" value="Chromosome"/>
</dbReference>
<evidence type="ECO:0000256" key="11">
    <source>
        <dbReference type="ARBA" id="ARBA00022679"/>
    </source>
</evidence>
<dbReference type="InterPro" id="IPR027417">
    <property type="entry name" value="P-loop_NTPase"/>
</dbReference>
<dbReference type="GO" id="GO:0005525">
    <property type="term" value="F:GTP binding"/>
    <property type="evidence" value="ECO:0007669"/>
    <property type="project" value="UniProtKB-KW"/>
</dbReference>
<dbReference type="Pfam" id="PF02283">
    <property type="entry name" value="CobU"/>
    <property type="match status" value="1"/>
</dbReference>
<comment type="catalytic activity">
    <reaction evidence="3">
        <text>adenosylcob(III)inamide + GTP = adenosylcob(III)inamide phosphate + GDP + H(+)</text>
        <dbReference type="Rhea" id="RHEA:15765"/>
        <dbReference type="ChEBI" id="CHEBI:2480"/>
        <dbReference type="ChEBI" id="CHEBI:15378"/>
        <dbReference type="ChEBI" id="CHEBI:37565"/>
        <dbReference type="ChEBI" id="CHEBI:58189"/>
        <dbReference type="ChEBI" id="CHEBI:58502"/>
        <dbReference type="EC" id="2.7.1.156"/>
    </reaction>
</comment>
<evidence type="ECO:0000256" key="2">
    <source>
        <dbReference type="ARBA" id="ARBA00000711"/>
    </source>
</evidence>
<dbReference type="KEGG" id="ttk:TST_0937"/>
<name>A0A0S3QTT4_THET7</name>
<keyword evidence="13 18" id="KW-0418">Kinase</keyword>
<dbReference type="InterPro" id="IPR003203">
    <property type="entry name" value="CobU/CobP"/>
</dbReference>
<evidence type="ECO:0000256" key="8">
    <source>
        <dbReference type="ARBA" id="ARBA00012016"/>
    </source>
</evidence>
<evidence type="ECO:0000256" key="4">
    <source>
        <dbReference type="ARBA" id="ARBA00003889"/>
    </source>
</evidence>
<evidence type="ECO:0000256" key="12">
    <source>
        <dbReference type="ARBA" id="ARBA00022741"/>
    </source>
</evidence>
<proteinExistence type="inferred from homology"/>
<dbReference type="EMBL" id="AP013035">
    <property type="protein sequence ID" value="BAT71737.1"/>
    <property type="molecule type" value="Genomic_DNA"/>
</dbReference>
<comment type="catalytic activity">
    <reaction evidence="1">
        <text>adenosylcob(III)inamide + ATP = adenosylcob(III)inamide phosphate + ADP + H(+)</text>
        <dbReference type="Rhea" id="RHEA:15769"/>
        <dbReference type="ChEBI" id="CHEBI:2480"/>
        <dbReference type="ChEBI" id="CHEBI:15378"/>
        <dbReference type="ChEBI" id="CHEBI:30616"/>
        <dbReference type="ChEBI" id="CHEBI:58502"/>
        <dbReference type="ChEBI" id="CHEBI:456216"/>
        <dbReference type="EC" id="2.7.1.156"/>
    </reaction>
</comment>
<keyword evidence="19" id="KW-1185">Reference proteome</keyword>
<reference evidence="19" key="1">
    <citation type="journal article" date="2018" name="Science">
        <title>A primordial and reversible TCA cycle in a facultatively chemolithoautotrophic thermophile.</title>
        <authorList>
            <person name="Nunoura T."/>
            <person name="Chikaraishi Y."/>
            <person name="Izaki R."/>
            <person name="Suwa T."/>
            <person name="Sato T."/>
            <person name="Harada T."/>
            <person name="Mori K."/>
            <person name="Kato Y."/>
            <person name="Miyazaki M."/>
            <person name="Shimamura S."/>
            <person name="Yanagawa K."/>
            <person name="Shuto A."/>
            <person name="Ohkouchi N."/>
            <person name="Fujita N."/>
            <person name="Takaki Y."/>
            <person name="Atomi H."/>
            <person name="Takai K."/>
        </authorList>
    </citation>
    <scope>NUCLEOTIDE SEQUENCE [LARGE SCALE GENOMIC DNA]</scope>
    <source>
        <strain evidence="19">DSM 17441 / JCM 13301 / NBRC 103674 / ABI70S6</strain>
    </source>
</reference>
<evidence type="ECO:0000256" key="5">
    <source>
        <dbReference type="ARBA" id="ARBA00004692"/>
    </source>
</evidence>
<keyword evidence="10" id="KW-0169">Cobalamin biosynthesis</keyword>
<evidence type="ECO:0000256" key="14">
    <source>
        <dbReference type="ARBA" id="ARBA00022840"/>
    </source>
</evidence>
<keyword evidence="14" id="KW-0067">ATP-binding</keyword>
<sequence length="167" mass="18933">MGKITLLLGGNNSGKTSIALKMANKIPRLYIATAVVRDPEMATKVFKHKREREDWDSMLNPYLDLEMLKNTFSFKNYKNLVIDCVGFFVLNCIQHSIDPVERILEVVDYLKEQSEEAFIVSNEISMAPVAPDSFTRKYLKILGETNEKLAKICDQSYLIVAGQAIPL</sequence>
<dbReference type="STRING" id="1298851.TST_0937"/>
<evidence type="ECO:0000256" key="9">
    <source>
        <dbReference type="ARBA" id="ARBA00012523"/>
    </source>
</evidence>
<evidence type="ECO:0000256" key="7">
    <source>
        <dbReference type="ARBA" id="ARBA00007490"/>
    </source>
</evidence>
<evidence type="ECO:0000256" key="3">
    <source>
        <dbReference type="ARBA" id="ARBA00001522"/>
    </source>
</evidence>
<dbReference type="RefSeq" id="WP_068549732.1">
    <property type="nucleotide sequence ID" value="NZ_AP013035.1"/>
</dbReference>
<comment type="catalytic activity">
    <reaction evidence="2">
        <text>adenosylcob(III)inamide phosphate + GTP + H(+) = adenosylcob(III)inamide-GDP + diphosphate</text>
        <dbReference type="Rhea" id="RHEA:22712"/>
        <dbReference type="ChEBI" id="CHEBI:15378"/>
        <dbReference type="ChEBI" id="CHEBI:33019"/>
        <dbReference type="ChEBI" id="CHEBI:37565"/>
        <dbReference type="ChEBI" id="CHEBI:58502"/>
        <dbReference type="ChEBI" id="CHEBI:60487"/>
        <dbReference type="EC" id="2.7.7.62"/>
    </reaction>
</comment>
<comment type="similarity">
    <text evidence="7">Belongs to the CobU/CobP family.</text>
</comment>
<dbReference type="GO" id="GO:0043752">
    <property type="term" value="F:adenosylcobinamide kinase activity"/>
    <property type="evidence" value="ECO:0007669"/>
    <property type="project" value="UniProtKB-EC"/>
</dbReference>
<dbReference type="AlphaFoldDB" id="A0A0S3QTT4"/>
<evidence type="ECO:0000256" key="6">
    <source>
        <dbReference type="ARBA" id="ARBA00005159"/>
    </source>
</evidence>
<evidence type="ECO:0000256" key="13">
    <source>
        <dbReference type="ARBA" id="ARBA00022777"/>
    </source>
</evidence>
<evidence type="ECO:0000313" key="19">
    <source>
        <dbReference type="Proteomes" id="UP000063234"/>
    </source>
</evidence>
<dbReference type="PANTHER" id="PTHR34848">
    <property type="match status" value="1"/>
</dbReference>
<comment type="pathway">
    <text evidence="5">Cofactor biosynthesis; adenosylcobalamin biosynthesis; adenosylcobalamin from cob(II)yrinate a,c-diamide: step 6/7.</text>
</comment>
<evidence type="ECO:0000313" key="18">
    <source>
        <dbReference type="EMBL" id="BAT71737.1"/>
    </source>
</evidence>
<evidence type="ECO:0000256" key="15">
    <source>
        <dbReference type="ARBA" id="ARBA00023134"/>
    </source>
</evidence>
<keyword evidence="15" id="KW-0342">GTP-binding</keyword>
<dbReference type="Gene3D" id="3.40.50.300">
    <property type="entry name" value="P-loop containing nucleotide triphosphate hydrolases"/>
    <property type="match status" value="1"/>
</dbReference>
<evidence type="ECO:0000256" key="10">
    <source>
        <dbReference type="ARBA" id="ARBA00022573"/>
    </source>
</evidence>